<evidence type="ECO:0000313" key="2">
    <source>
        <dbReference type="Proteomes" id="UP000266649"/>
    </source>
</evidence>
<protein>
    <submittedName>
        <fullName evidence="1">Uncharacterized protein</fullName>
    </submittedName>
</protein>
<proteinExistence type="predicted"/>
<reference evidence="1 2" key="1">
    <citation type="submission" date="2018-09" db="EMBL/GenBank/DDBJ databases">
        <title>Gemmobacter lutimaris sp. nov., a marine bacterium isolated from tidal flat.</title>
        <authorList>
            <person name="Lee D.W."/>
            <person name="Yoo Y."/>
            <person name="Kim J.-J."/>
            <person name="Kim B.S."/>
        </authorList>
    </citation>
    <scope>NUCLEOTIDE SEQUENCE [LARGE SCALE GENOMIC DNA]</scope>
    <source>
        <strain evidence="1 2">YJ-T1-11</strain>
    </source>
</reference>
<organism evidence="1 2">
    <name type="scientific">Gemmobacter lutimaris</name>
    <dbReference type="NCBI Taxonomy" id="2306023"/>
    <lineage>
        <taxon>Bacteria</taxon>
        <taxon>Pseudomonadati</taxon>
        <taxon>Pseudomonadota</taxon>
        <taxon>Alphaproteobacteria</taxon>
        <taxon>Rhodobacterales</taxon>
        <taxon>Paracoccaceae</taxon>
        <taxon>Gemmobacter</taxon>
    </lineage>
</organism>
<name>A0A398BPH8_9RHOB</name>
<sequence>MMAQRKDMMRIIRQDAGFSAKLGFGGKVGESDLVDRAIPAQPTSADELTETEPSPPAIAVAATASGNTGEVSIRPFGSKEESRDEKKVFIAQRASDAKAAGLATGSAARGHVVHVSLSLTTRQARLAEEWATAARCTVQFLIRRVAQSLRDQVFDDWERDGMPEVEESRGARGKHPTSVTLTLRPQFAADLANIHDPLGILGLARAMGPAYRARFQEAFDVALAKAKIQTTNEGDEQ</sequence>
<comment type="caution">
    <text evidence="1">The sequence shown here is derived from an EMBL/GenBank/DDBJ whole genome shotgun (WGS) entry which is preliminary data.</text>
</comment>
<dbReference type="Proteomes" id="UP000266649">
    <property type="component" value="Unassembled WGS sequence"/>
</dbReference>
<dbReference type="EMBL" id="QXXQ01000026">
    <property type="protein sequence ID" value="RID89730.1"/>
    <property type="molecule type" value="Genomic_DNA"/>
</dbReference>
<dbReference type="RefSeq" id="WP_119136834.1">
    <property type="nucleotide sequence ID" value="NZ_QXXQ01000026.1"/>
</dbReference>
<dbReference type="AlphaFoldDB" id="A0A398BPH8"/>
<gene>
    <name evidence="1" type="ORF">D2N39_21765</name>
</gene>
<accession>A0A398BPH8</accession>
<evidence type="ECO:0000313" key="1">
    <source>
        <dbReference type="EMBL" id="RID89730.1"/>
    </source>
</evidence>
<dbReference type="OrthoDB" id="7833487at2"/>
<keyword evidence="2" id="KW-1185">Reference proteome</keyword>